<protein>
    <submittedName>
        <fullName evidence="2">Uncharacterized protein</fullName>
    </submittedName>
</protein>
<sequence length="174" mass="19190">MTEDDRRDLVADVFTVAMIKGAVEGDVYRHFGSLGGAAQHLATARRLWLIDVDDEDTATPRGQDLYRRHRLDLLPEGRAYLAWQGSPIVEATLAELLPDTTSPIDHTRCGADRRGGALGAGPKFPVPCPGSVRHRDISATTGGTVGRTAHPGRRRPWAAAARLDRRARRRRPRR</sequence>
<dbReference type="EMBL" id="JBHSQO010000079">
    <property type="protein sequence ID" value="MFC6094858.1"/>
    <property type="molecule type" value="Genomic_DNA"/>
</dbReference>
<gene>
    <name evidence="2" type="ORF">ACFP3R_36825</name>
</gene>
<organism evidence="2 3">
    <name type="scientific">Saccharothrix lopnurensis</name>
    <dbReference type="NCBI Taxonomy" id="1670621"/>
    <lineage>
        <taxon>Bacteria</taxon>
        <taxon>Bacillati</taxon>
        <taxon>Actinomycetota</taxon>
        <taxon>Actinomycetes</taxon>
        <taxon>Pseudonocardiales</taxon>
        <taxon>Pseudonocardiaceae</taxon>
        <taxon>Saccharothrix</taxon>
    </lineage>
</organism>
<name>A0ABW1PGT3_9PSEU</name>
<evidence type="ECO:0000313" key="2">
    <source>
        <dbReference type="EMBL" id="MFC6094858.1"/>
    </source>
</evidence>
<keyword evidence="3" id="KW-1185">Reference proteome</keyword>
<evidence type="ECO:0000313" key="3">
    <source>
        <dbReference type="Proteomes" id="UP001596220"/>
    </source>
</evidence>
<proteinExistence type="predicted"/>
<dbReference type="Proteomes" id="UP001596220">
    <property type="component" value="Unassembled WGS sequence"/>
</dbReference>
<evidence type="ECO:0000256" key="1">
    <source>
        <dbReference type="SAM" id="MobiDB-lite"/>
    </source>
</evidence>
<feature type="region of interest" description="Disordered" evidence="1">
    <location>
        <begin position="115"/>
        <end position="174"/>
    </location>
</feature>
<feature type="compositionally biased region" description="Basic residues" evidence="1">
    <location>
        <begin position="165"/>
        <end position="174"/>
    </location>
</feature>
<accession>A0ABW1PGT3</accession>
<comment type="caution">
    <text evidence="2">The sequence shown here is derived from an EMBL/GenBank/DDBJ whole genome shotgun (WGS) entry which is preliminary data.</text>
</comment>
<reference evidence="3" key="1">
    <citation type="journal article" date="2019" name="Int. J. Syst. Evol. Microbiol.">
        <title>The Global Catalogue of Microorganisms (GCM) 10K type strain sequencing project: providing services to taxonomists for standard genome sequencing and annotation.</title>
        <authorList>
            <consortium name="The Broad Institute Genomics Platform"/>
            <consortium name="The Broad Institute Genome Sequencing Center for Infectious Disease"/>
            <person name="Wu L."/>
            <person name="Ma J."/>
        </authorList>
    </citation>
    <scope>NUCLEOTIDE SEQUENCE [LARGE SCALE GENOMIC DNA]</scope>
    <source>
        <strain evidence="3">CGMCC 4.7246</strain>
    </source>
</reference>
<dbReference type="RefSeq" id="WP_380643514.1">
    <property type="nucleotide sequence ID" value="NZ_JBHSQO010000079.1"/>
</dbReference>